<comment type="cofactor">
    <cofactor evidence="4">
        <name>Mg(2+)</name>
        <dbReference type="ChEBI" id="CHEBI:18420"/>
    </cofactor>
</comment>
<dbReference type="PANTHER" id="PTHR43768">
    <property type="entry name" value="TREHALOSE 6-PHOSPHATE PHOSPHATASE"/>
    <property type="match status" value="1"/>
</dbReference>
<dbReference type="GO" id="GO:0004805">
    <property type="term" value="F:trehalose-phosphatase activity"/>
    <property type="evidence" value="ECO:0007669"/>
    <property type="project" value="UniProtKB-EC"/>
</dbReference>
<sequence length="290" mass="31214">MSQAENIEFSTALFVPSLFSSRYFHPLRPLQLSNWESISALGDLAFFLDLDGTLLDLAPTPDAVKAEPDLQDNLQRLSERTHGAVAIVTGRSVAFVEALFPAHPFAVAGLHGAELKLNGQVEGCNGSDISSHSEDWGSYMTARANAKAAASGLSGVIFEDKGRAFALHYRRAQHHAAAVLEIMKQAVVTAGVTYSLQAGKFVYEVKPGGRTKATAVNFFMQTPAFKGRFPIAAGDDLTDEAMFAEINTRGGASIRVGHVTNGNKTCASMVIQTPTLLRNWIRSIGCEEVE</sequence>
<keyword evidence="7" id="KW-1185">Reference proteome</keyword>
<comment type="function">
    <text evidence="4">Removes the phosphate from trehalose 6-phosphate to produce free trehalose.</text>
</comment>
<comment type="pathway">
    <text evidence="1 4">Glycan biosynthesis; trehalose biosynthesis.</text>
</comment>
<evidence type="ECO:0000256" key="3">
    <source>
        <dbReference type="ARBA" id="ARBA00022801"/>
    </source>
</evidence>
<proteinExistence type="inferred from homology"/>
<name>A0A256GA32_9HYPH</name>
<dbReference type="InterPro" id="IPR044651">
    <property type="entry name" value="OTSB-like"/>
</dbReference>
<evidence type="ECO:0000313" key="7">
    <source>
        <dbReference type="Proteomes" id="UP000216188"/>
    </source>
</evidence>
<organism evidence="6 7">
    <name type="scientific">Brucella pseudogrignonensis</name>
    <dbReference type="NCBI Taxonomy" id="419475"/>
    <lineage>
        <taxon>Bacteria</taxon>
        <taxon>Pseudomonadati</taxon>
        <taxon>Pseudomonadota</taxon>
        <taxon>Alphaproteobacteria</taxon>
        <taxon>Hyphomicrobiales</taxon>
        <taxon>Brucellaceae</taxon>
        <taxon>Brucella/Ochrobactrum group</taxon>
        <taxon>Brucella</taxon>
    </lineage>
</organism>
<dbReference type="EMBL" id="PKQI01000004">
    <property type="protein sequence ID" value="NNV23606.1"/>
    <property type="molecule type" value="Genomic_DNA"/>
</dbReference>
<dbReference type="SUPFAM" id="SSF56784">
    <property type="entry name" value="HAD-like"/>
    <property type="match status" value="1"/>
</dbReference>
<dbReference type="AlphaFoldDB" id="A0A256GA32"/>
<evidence type="ECO:0000256" key="4">
    <source>
        <dbReference type="RuleBase" id="RU361117"/>
    </source>
</evidence>
<dbReference type="Proteomes" id="UP000526233">
    <property type="component" value="Unassembled WGS sequence"/>
</dbReference>
<dbReference type="PANTHER" id="PTHR43768:SF3">
    <property type="entry name" value="TREHALOSE 6-PHOSPHATE PHOSPHATASE"/>
    <property type="match status" value="1"/>
</dbReference>
<comment type="catalytic activity">
    <reaction evidence="4">
        <text>alpha,alpha-trehalose 6-phosphate + H2O = alpha,alpha-trehalose + phosphate</text>
        <dbReference type="Rhea" id="RHEA:23420"/>
        <dbReference type="ChEBI" id="CHEBI:15377"/>
        <dbReference type="ChEBI" id="CHEBI:16551"/>
        <dbReference type="ChEBI" id="CHEBI:43474"/>
        <dbReference type="ChEBI" id="CHEBI:58429"/>
        <dbReference type="EC" id="3.1.3.12"/>
    </reaction>
</comment>
<dbReference type="Proteomes" id="UP000216188">
    <property type="component" value="Unassembled WGS sequence"/>
</dbReference>
<dbReference type="InterPro" id="IPR023214">
    <property type="entry name" value="HAD_sf"/>
</dbReference>
<keyword evidence="4" id="KW-0460">Magnesium</keyword>
<dbReference type="GO" id="GO:0046872">
    <property type="term" value="F:metal ion binding"/>
    <property type="evidence" value="ECO:0007669"/>
    <property type="project" value="UniProtKB-KW"/>
</dbReference>
<comment type="caution">
    <text evidence="6">The sequence shown here is derived from an EMBL/GenBank/DDBJ whole genome shotgun (WGS) entry which is preliminary data.</text>
</comment>
<dbReference type="Gene3D" id="3.30.70.1020">
    <property type="entry name" value="Trehalose-6-phosphate phosphatase related protein, domain 2"/>
    <property type="match status" value="1"/>
</dbReference>
<dbReference type="RefSeq" id="WP_094543960.1">
    <property type="nucleotide sequence ID" value="NZ_CAXURC020000003.1"/>
</dbReference>
<evidence type="ECO:0000313" key="8">
    <source>
        <dbReference type="Proteomes" id="UP000526233"/>
    </source>
</evidence>
<dbReference type="NCBIfam" id="TIGR00685">
    <property type="entry name" value="T6PP"/>
    <property type="match status" value="1"/>
</dbReference>
<keyword evidence="3 4" id="KW-0378">Hydrolase</keyword>
<dbReference type="InterPro" id="IPR006379">
    <property type="entry name" value="HAD-SF_hydro_IIB"/>
</dbReference>
<reference evidence="5 8" key="2">
    <citation type="submission" date="2018-11" db="EMBL/GenBank/DDBJ databases">
        <title>Genome sequencing and analysis.</title>
        <authorList>
            <person name="Huang Y.-T."/>
        </authorList>
    </citation>
    <scope>NUCLEOTIDE SEQUENCE [LARGE SCALE GENOMIC DNA]</scope>
    <source>
        <strain evidence="5 8">SHIN</strain>
    </source>
</reference>
<dbReference type="Gene3D" id="3.40.50.1000">
    <property type="entry name" value="HAD superfamily/HAD-like"/>
    <property type="match status" value="1"/>
</dbReference>
<dbReference type="Pfam" id="PF02358">
    <property type="entry name" value="Trehalose_PPase"/>
    <property type="match status" value="1"/>
</dbReference>
<dbReference type="InterPro" id="IPR003337">
    <property type="entry name" value="Trehalose_PPase"/>
</dbReference>
<accession>A0A256GA32</accession>
<dbReference type="UniPathway" id="UPA00299"/>
<evidence type="ECO:0000256" key="2">
    <source>
        <dbReference type="ARBA" id="ARBA00008770"/>
    </source>
</evidence>
<dbReference type="GO" id="GO:0005992">
    <property type="term" value="P:trehalose biosynthetic process"/>
    <property type="evidence" value="ECO:0007669"/>
    <property type="project" value="UniProtKB-UniPathway"/>
</dbReference>
<dbReference type="STRING" id="419475.A8A54_23265"/>
<dbReference type="InterPro" id="IPR036412">
    <property type="entry name" value="HAD-like_sf"/>
</dbReference>
<comment type="similarity">
    <text evidence="2 4">Belongs to the trehalose phosphatase family.</text>
</comment>
<keyword evidence="4" id="KW-0479">Metal-binding</keyword>
<evidence type="ECO:0000313" key="6">
    <source>
        <dbReference type="EMBL" id="OYR23972.1"/>
    </source>
</evidence>
<reference evidence="6 7" key="1">
    <citation type="submission" date="2017-07" db="EMBL/GenBank/DDBJ databases">
        <title>Phylogenetic study on the rhizospheric bacterium Ochrobactrum sp. A44.</title>
        <authorList>
            <person name="Krzyzanowska D.M."/>
            <person name="Ossowicki A."/>
            <person name="Rajewska M."/>
            <person name="Maciag T."/>
            <person name="Kaczynski Z."/>
            <person name="Czerwicka M."/>
            <person name="Jafra S."/>
        </authorList>
    </citation>
    <scope>NUCLEOTIDE SEQUENCE [LARGE SCALE GENOMIC DNA]</scope>
    <source>
        <strain evidence="6 7">CCUG 30717</strain>
    </source>
</reference>
<evidence type="ECO:0000256" key="1">
    <source>
        <dbReference type="ARBA" id="ARBA00005199"/>
    </source>
</evidence>
<dbReference type="GeneID" id="93111836"/>
<dbReference type="NCBIfam" id="TIGR01484">
    <property type="entry name" value="HAD-SF-IIB"/>
    <property type="match status" value="1"/>
</dbReference>
<gene>
    <name evidence="6" type="primary">otsB</name>
    <name evidence="6" type="ORF">CEV34_3305</name>
    <name evidence="5" type="ORF">EHE22_24815</name>
</gene>
<dbReference type="EMBL" id="NNRM01000037">
    <property type="protein sequence ID" value="OYR23972.1"/>
    <property type="molecule type" value="Genomic_DNA"/>
</dbReference>
<protein>
    <recommendedName>
        <fullName evidence="4">Trehalose 6-phosphate phosphatase</fullName>
        <ecNumber evidence="4">3.1.3.12</ecNumber>
    </recommendedName>
</protein>
<evidence type="ECO:0000313" key="5">
    <source>
        <dbReference type="EMBL" id="NNV23606.1"/>
    </source>
</evidence>
<dbReference type="EC" id="3.1.3.12" evidence="4"/>